<dbReference type="Proteomes" id="UP000052015">
    <property type="component" value="Unassembled WGS sequence"/>
</dbReference>
<evidence type="ECO:0000259" key="1">
    <source>
        <dbReference type="Pfam" id="PF00149"/>
    </source>
</evidence>
<dbReference type="STRING" id="908809.ABG79_00255"/>
<evidence type="ECO:0000313" key="3">
    <source>
        <dbReference type="Proteomes" id="UP000052015"/>
    </source>
</evidence>
<dbReference type="Gene3D" id="3.60.21.10">
    <property type="match status" value="1"/>
</dbReference>
<dbReference type="RefSeq" id="WP_057976290.1">
    <property type="nucleotide sequence ID" value="NZ_LKHP01000001.1"/>
</dbReference>
<accession>A0A0R3JX39</accession>
<sequence length="195" mass="22923">MKILLLSDEESKYIWDYFNPDKFKDIELVVSCGDLKAEYLSFIVTMIKAPLFYVHGNHDGDYLINPPEGCQCIDDKLILYKGLRIVGLGGSKYYNCSTLQYTEQQMERRITKLMPRIWWHKGFDILVTHAAAFQLGDGDDLCHQGFKAFNKLIDKYEPNYHFHGHNHLNYGKQERIILYKNTKIVNAFHYYIIEI</sequence>
<proteinExistence type="predicted"/>
<keyword evidence="3" id="KW-1185">Reference proteome</keyword>
<dbReference type="InterPro" id="IPR029052">
    <property type="entry name" value="Metallo-depent_PP-like"/>
</dbReference>
<reference evidence="2 3" key="1">
    <citation type="submission" date="2015-09" db="EMBL/GenBank/DDBJ databases">
        <title>Draft genome sequence of a Caloramator mitchellensis, a moderate thermophile from the Great Artesian Basin of Australia.</title>
        <authorList>
            <person name="Patel B.K."/>
        </authorList>
    </citation>
    <scope>NUCLEOTIDE SEQUENCE [LARGE SCALE GENOMIC DNA]</scope>
    <source>
        <strain evidence="2 3">VF08</strain>
    </source>
</reference>
<dbReference type="GO" id="GO:0016787">
    <property type="term" value="F:hydrolase activity"/>
    <property type="evidence" value="ECO:0007669"/>
    <property type="project" value="InterPro"/>
</dbReference>
<dbReference type="Pfam" id="PF00149">
    <property type="entry name" value="Metallophos"/>
    <property type="match status" value="1"/>
</dbReference>
<feature type="domain" description="Calcineurin-like phosphoesterase" evidence="1">
    <location>
        <begin position="25"/>
        <end position="167"/>
    </location>
</feature>
<name>A0A0R3JX39_CALMK</name>
<protein>
    <submittedName>
        <fullName evidence="2">Calcineurin-like phosphoesterase superfamily domain protein</fullName>
    </submittedName>
</protein>
<dbReference type="InterPro" id="IPR004843">
    <property type="entry name" value="Calcineurin-like_PHP"/>
</dbReference>
<dbReference type="EMBL" id="LKHP01000001">
    <property type="protein sequence ID" value="KRQ88088.1"/>
    <property type="molecule type" value="Genomic_DNA"/>
</dbReference>
<organism evidence="2 3">
    <name type="scientific">Caloramator mitchellensis</name>
    <dbReference type="NCBI Taxonomy" id="908809"/>
    <lineage>
        <taxon>Bacteria</taxon>
        <taxon>Bacillati</taxon>
        <taxon>Bacillota</taxon>
        <taxon>Clostridia</taxon>
        <taxon>Eubacteriales</taxon>
        <taxon>Clostridiaceae</taxon>
        <taxon>Caloramator</taxon>
    </lineage>
</organism>
<gene>
    <name evidence="2" type="ORF">ABG79_00255</name>
</gene>
<evidence type="ECO:0000313" key="2">
    <source>
        <dbReference type="EMBL" id="KRQ88088.1"/>
    </source>
</evidence>
<dbReference type="SUPFAM" id="SSF56300">
    <property type="entry name" value="Metallo-dependent phosphatases"/>
    <property type="match status" value="1"/>
</dbReference>
<dbReference type="OrthoDB" id="9783591at2"/>
<comment type="caution">
    <text evidence="2">The sequence shown here is derived from an EMBL/GenBank/DDBJ whole genome shotgun (WGS) entry which is preliminary data.</text>
</comment>
<dbReference type="AlphaFoldDB" id="A0A0R3JX39"/>